<comment type="caution">
    <text evidence="1">The sequence shown here is derived from an EMBL/GenBank/DDBJ whole genome shotgun (WGS) entry which is preliminary data.</text>
</comment>
<dbReference type="EMBL" id="VYZN01000044">
    <property type="protein sequence ID" value="KAE9529617.1"/>
    <property type="molecule type" value="Genomic_DNA"/>
</dbReference>
<reference evidence="1 2" key="1">
    <citation type="submission" date="2019-08" db="EMBL/GenBank/DDBJ databases">
        <title>The genome of the soybean aphid Biotype 1, its phylome, world population structure and adaptation to the North American continent.</title>
        <authorList>
            <person name="Giordano R."/>
            <person name="Donthu R.K."/>
            <person name="Hernandez A.G."/>
            <person name="Wright C.L."/>
            <person name="Zimin A.V."/>
        </authorList>
    </citation>
    <scope>NUCLEOTIDE SEQUENCE [LARGE SCALE GENOMIC DNA]</scope>
    <source>
        <tissue evidence="1">Whole aphids</tissue>
    </source>
</reference>
<evidence type="ECO:0000313" key="2">
    <source>
        <dbReference type="Proteomes" id="UP000475862"/>
    </source>
</evidence>
<proteinExistence type="predicted"/>
<evidence type="ECO:0000313" key="1">
    <source>
        <dbReference type="EMBL" id="KAE9529617.1"/>
    </source>
</evidence>
<keyword evidence="2" id="KW-1185">Reference proteome</keyword>
<dbReference type="AlphaFoldDB" id="A0A6G0TCA8"/>
<name>A0A6G0TCA8_APHGL</name>
<protein>
    <submittedName>
        <fullName evidence="1">Uncharacterized protein</fullName>
    </submittedName>
</protein>
<sequence length="188" mass="22115">MMPIIGFKFNTSIIVAYYTVEPGILLKEKKIQKAAQYILKNVETWLSEMAVLNVMFTKAVTEFGGYKHRKTTKKVTEKQTFFTQKKFLTKSITVILLYFKNFKFLRNMSKLLKCASNFIVKKFNTKISISFPSNNYKRTQTFLVIKIFENVIQKDGYELFVSSLWPKSNIDKSHLRRIIFSMFLSNPR</sequence>
<dbReference type="Proteomes" id="UP000475862">
    <property type="component" value="Unassembled WGS sequence"/>
</dbReference>
<organism evidence="1 2">
    <name type="scientific">Aphis glycines</name>
    <name type="common">Soybean aphid</name>
    <dbReference type="NCBI Taxonomy" id="307491"/>
    <lineage>
        <taxon>Eukaryota</taxon>
        <taxon>Metazoa</taxon>
        <taxon>Ecdysozoa</taxon>
        <taxon>Arthropoda</taxon>
        <taxon>Hexapoda</taxon>
        <taxon>Insecta</taxon>
        <taxon>Pterygota</taxon>
        <taxon>Neoptera</taxon>
        <taxon>Paraneoptera</taxon>
        <taxon>Hemiptera</taxon>
        <taxon>Sternorrhyncha</taxon>
        <taxon>Aphidomorpha</taxon>
        <taxon>Aphidoidea</taxon>
        <taxon>Aphididae</taxon>
        <taxon>Aphidini</taxon>
        <taxon>Aphis</taxon>
        <taxon>Aphis</taxon>
    </lineage>
</organism>
<gene>
    <name evidence="1" type="ORF">AGLY_011713</name>
</gene>
<accession>A0A6G0TCA8</accession>
<feature type="non-terminal residue" evidence="1">
    <location>
        <position position="188"/>
    </location>
</feature>